<dbReference type="EMBL" id="OC000629">
    <property type="protein sequence ID" value="CAD7257904.1"/>
    <property type="molecule type" value="Genomic_DNA"/>
</dbReference>
<dbReference type="PANTHER" id="PTHR47331">
    <property type="entry name" value="PHD-TYPE DOMAIN-CONTAINING PROTEIN"/>
    <property type="match status" value="1"/>
</dbReference>
<organism evidence="2">
    <name type="scientific">Timema shepardi</name>
    <name type="common">Walking stick</name>
    <dbReference type="NCBI Taxonomy" id="629360"/>
    <lineage>
        <taxon>Eukaryota</taxon>
        <taxon>Metazoa</taxon>
        <taxon>Ecdysozoa</taxon>
        <taxon>Arthropoda</taxon>
        <taxon>Hexapoda</taxon>
        <taxon>Insecta</taxon>
        <taxon>Pterygota</taxon>
        <taxon>Neoptera</taxon>
        <taxon>Polyneoptera</taxon>
        <taxon>Phasmatodea</taxon>
        <taxon>Timematodea</taxon>
        <taxon>Timematoidea</taxon>
        <taxon>Timematidae</taxon>
        <taxon>Timema</taxon>
    </lineage>
</organism>
<proteinExistence type="predicted"/>
<name>A0A7R9APK4_TIMSH</name>
<sequence>MVLVCLLVLWRAIMSEDILRMNKNHLQEALSIEHFPSSIFLETDQKAMTAHIEQIQTEFNEIITKLAAFTAKQTPKVQTDYQAEIQKLYACFYNVQAICAVAFPPGVSQATSSNQPGAGSASCGSPPVGITLPKLVIKGHFSKDCSTKLLFSHCNGRHHKLLHLEGESANLEDGLQWSAKKNSASGSCTEIQDSTPSLVGLVESFIPVAPTGPWVVLMTVTTSIMSSRCRYEPFWSVEEPPQVTQLSPADRECEEHYRSTVKRCQLGRYEVELPFLSDRKGLFPSELLYHSLWWSGPTWLSKTEEFWPILQQPGSVTEEVKEMTLNVTVDANEIPTHWMNRFSRLSTLKRATTLILRWLDKIRSKVQNTGDLTAKELSAAMLRLVKLVQRQEFSEEIARLDAKKPCHKEIGWLNPFMDNEGFLRVGGWLFHTKLSFVQRHLLMARNHHLTNLIIDESHQKNQHPGPQNFHYMLRKQFWIMAGRNAVRRRVGRGGQQCPYAPKVSAEEVPLVVNATTKSRLPVVES</sequence>
<dbReference type="PANTHER" id="PTHR47331:SF1">
    <property type="entry name" value="GAG-LIKE PROTEIN"/>
    <property type="match status" value="1"/>
</dbReference>
<evidence type="ECO:0000313" key="2">
    <source>
        <dbReference type="EMBL" id="CAD7257904.1"/>
    </source>
</evidence>
<accession>A0A7R9APK4</accession>
<reference evidence="2" key="1">
    <citation type="submission" date="2020-11" db="EMBL/GenBank/DDBJ databases">
        <authorList>
            <person name="Tran Van P."/>
        </authorList>
    </citation>
    <scope>NUCLEOTIDE SEQUENCE</scope>
</reference>
<evidence type="ECO:0000256" key="1">
    <source>
        <dbReference type="SAM" id="SignalP"/>
    </source>
</evidence>
<keyword evidence="1" id="KW-0732">Signal</keyword>
<gene>
    <name evidence="2" type="ORF">TSIB3V08_LOCUS2150</name>
</gene>
<feature type="signal peptide" evidence="1">
    <location>
        <begin position="1"/>
        <end position="15"/>
    </location>
</feature>
<protein>
    <submittedName>
        <fullName evidence="2">Uncharacterized protein</fullName>
    </submittedName>
</protein>
<feature type="chain" id="PRO_5030632843" evidence="1">
    <location>
        <begin position="16"/>
        <end position="525"/>
    </location>
</feature>
<dbReference type="AlphaFoldDB" id="A0A7R9APK4"/>